<dbReference type="EMBL" id="QLMA01000004">
    <property type="protein sequence ID" value="RAJ81876.1"/>
    <property type="molecule type" value="Genomic_DNA"/>
</dbReference>
<feature type="domain" description="Glycosyltransferase 61 catalytic" evidence="4">
    <location>
        <begin position="103"/>
        <end position="269"/>
    </location>
</feature>
<keyword evidence="3" id="KW-0325">Glycoprotein</keyword>
<evidence type="ECO:0000256" key="3">
    <source>
        <dbReference type="ARBA" id="ARBA00023180"/>
    </source>
</evidence>
<name>A0A327W0V3_9BACT</name>
<evidence type="ECO:0000256" key="2">
    <source>
        <dbReference type="ARBA" id="ARBA00022679"/>
    </source>
</evidence>
<keyword evidence="6" id="KW-1185">Reference proteome</keyword>
<evidence type="ECO:0000313" key="5">
    <source>
        <dbReference type="EMBL" id="RAJ81876.1"/>
    </source>
</evidence>
<keyword evidence="1" id="KW-0328">Glycosyltransferase</keyword>
<reference evidence="5 6" key="1">
    <citation type="submission" date="2018-06" db="EMBL/GenBank/DDBJ databases">
        <title>Genomic Encyclopedia of Archaeal and Bacterial Type Strains, Phase II (KMG-II): from individual species to whole genera.</title>
        <authorList>
            <person name="Goeker M."/>
        </authorList>
    </citation>
    <scope>NUCLEOTIDE SEQUENCE [LARGE SCALE GENOMIC DNA]</scope>
    <source>
        <strain evidence="5 6">DSM 29821</strain>
    </source>
</reference>
<sequence length="326" mass="37766">MIKRTTPPLITRNLPINLRQNDIQLFEKALTYQAHAPHAYTFHNINILKDHIFHTAKFTFLHSFSHILPFSAFSQWKKLSWFLQPPKVIDRGIWITDEWSAAYFHWLTDALTRLTVVEEKTDVSPVLLPARYQQIPYIQASLQVLNIKAYYYNPRKRLLVKELIIPAHTAATGNYNETIIQRLQEKFITNNNSPATRKIYVSRQKANRRTITNETAVISVLQKYGYEIHCFEDYHFSDQIALMQQSKVLIGLHGAGLTNMLFMPAGAQILELRNAGDTHNNCFFSLASALRHRYYYLANTGDTADTFHVNITVDIDRLTDTLEQIN</sequence>
<comment type="caution">
    <text evidence="5">The sequence shown here is derived from an EMBL/GenBank/DDBJ whole genome shotgun (WGS) entry which is preliminary data.</text>
</comment>
<organism evidence="5 6">
    <name type="scientific">Chitinophaga dinghuensis</name>
    <dbReference type="NCBI Taxonomy" id="1539050"/>
    <lineage>
        <taxon>Bacteria</taxon>
        <taxon>Pseudomonadati</taxon>
        <taxon>Bacteroidota</taxon>
        <taxon>Chitinophagia</taxon>
        <taxon>Chitinophagales</taxon>
        <taxon>Chitinophagaceae</taxon>
        <taxon>Chitinophaga</taxon>
    </lineage>
</organism>
<dbReference type="AlphaFoldDB" id="A0A327W0V3"/>
<dbReference type="GO" id="GO:0016757">
    <property type="term" value="F:glycosyltransferase activity"/>
    <property type="evidence" value="ECO:0007669"/>
    <property type="project" value="UniProtKB-KW"/>
</dbReference>
<dbReference type="OrthoDB" id="1156086at2"/>
<dbReference type="PANTHER" id="PTHR20961">
    <property type="entry name" value="GLYCOSYLTRANSFERASE"/>
    <property type="match status" value="1"/>
</dbReference>
<protein>
    <submittedName>
        <fullName evidence="5">Uncharacterized protein DUF563</fullName>
    </submittedName>
</protein>
<dbReference type="InterPro" id="IPR007657">
    <property type="entry name" value="Glycosyltransferase_61"/>
</dbReference>
<evidence type="ECO:0000256" key="1">
    <source>
        <dbReference type="ARBA" id="ARBA00022676"/>
    </source>
</evidence>
<dbReference type="RefSeq" id="WP_111592440.1">
    <property type="nucleotide sequence ID" value="NZ_QLMA01000004.1"/>
</dbReference>
<dbReference type="InterPro" id="IPR049625">
    <property type="entry name" value="Glyco_transf_61_cat"/>
</dbReference>
<dbReference type="Proteomes" id="UP000249819">
    <property type="component" value="Unassembled WGS sequence"/>
</dbReference>
<proteinExistence type="predicted"/>
<dbReference type="Pfam" id="PF04577">
    <property type="entry name" value="Glyco_transf_61"/>
    <property type="match status" value="1"/>
</dbReference>
<evidence type="ECO:0000259" key="4">
    <source>
        <dbReference type="Pfam" id="PF04577"/>
    </source>
</evidence>
<evidence type="ECO:0000313" key="6">
    <source>
        <dbReference type="Proteomes" id="UP000249819"/>
    </source>
</evidence>
<gene>
    <name evidence="5" type="ORF">CLV59_104101</name>
</gene>
<keyword evidence="2" id="KW-0808">Transferase</keyword>
<accession>A0A327W0V3</accession>